<gene>
    <name evidence="11 12" type="primary">Grip163</name>
</gene>
<reference evidence="11 12" key="1">
    <citation type="submission" date="2025-04" db="UniProtKB">
        <authorList>
            <consortium name="RefSeq"/>
        </authorList>
    </citation>
    <scope>IDENTIFICATION</scope>
    <source>
        <strain evidence="11 12">USDA-PBARC FA_bdor</strain>
        <tissue evidence="11 12">Whole organism</tissue>
    </source>
</reference>
<feature type="coiled-coil region" evidence="6">
    <location>
        <begin position="659"/>
        <end position="712"/>
    </location>
</feature>
<keyword evidence="6" id="KW-0175">Coiled coil</keyword>
<dbReference type="CTD" id="39365"/>
<dbReference type="RefSeq" id="XP_011308513.1">
    <property type="nucleotide sequence ID" value="XM_011310211.1"/>
</dbReference>
<keyword evidence="5" id="KW-0206">Cytoskeleton</keyword>
<evidence type="ECO:0000313" key="11">
    <source>
        <dbReference type="RefSeq" id="XP_011308513.1"/>
    </source>
</evidence>
<dbReference type="GO" id="GO:0051225">
    <property type="term" value="P:spindle assembly"/>
    <property type="evidence" value="ECO:0007669"/>
    <property type="project" value="TreeGrafter"/>
</dbReference>
<keyword evidence="4" id="KW-0493">Microtubule</keyword>
<dbReference type="GO" id="GO:0005874">
    <property type="term" value="C:microtubule"/>
    <property type="evidence" value="ECO:0007669"/>
    <property type="project" value="UniProtKB-KW"/>
</dbReference>
<dbReference type="GO" id="GO:0031122">
    <property type="term" value="P:cytoplasmic microtubule organization"/>
    <property type="evidence" value="ECO:0007669"/>
    <property type="project" value="TreeGrafter"/>
</dbReference>
<feature type="compositionally biased region" description="Basic and acidic residues" evidence="7">
    <location>
        <begin position="818"/>
        <end position="829"/>
    </location>
</feature>
<evidence type="ECO:0000256" key="4">
    <source>
        <dbReference type="ARBA" id="ARBA00022701"/>
    </source>
</evidence>
<evidence type="ECO:0000259" key="9">
    <source>
        <dbReference type="Pfam" id="PF17681"/>
    </source>
</evidence>
<evidence type="ECO:0000256" key="6">
    <source>
        <dbReference type="SAM" id="Coils"/>
    </source>
</evidence>
<dbReference type="GeneID" id="105269733"/>
<dbReference type="InterPro" id="IPR040457">
    <property type="entry name" value="GCP_C"/>
</dbReference>
<feature type="compositionally biased region" description="Polar residues" evidence="7">
    <location>
        <begin position="794"/>
        <end position="816"/>
    </location>
</feature>
<dbReference type="Gene3D" id="1.20.120.1900">
    <property type="entry name" value="Gamma-tubulin complex, C-terminal domain"/>
    <property type="match status" value="1"/>
</dbReference>
<evidence type="ECO:0000256" key="3">
    <source>
        <dbReference type="ARBA" id="ARBA00022490"/>
    </source>
</evidence>
<protein>
    <submittedName>
        <fullName evidence="11 12">Gamma-tubulin complex component 6 isoform X1</fullName>
    </submittedName>
</protein>
<evidence type="ECO:0000259" key="8">
    <source>
        <dbReference type="Pfam" id="PF04130"/>
    </source>
</evidence>
<evidence type="ECO:0000256" key="5">
    <source>
        <dbReference type="ARBA" id="ARBA00023212"/>
    </source>
</evidence>
<dbReference type="Pfam" id="PF04130">
    <property type="entry name" value="GCP_C_terminal"/>
    <property type="match status" value="1"/>
</dbReference>
<feature type="domain" description="Gamma tubulin complex component C-terminal" evidence="8">
    <location>
        <begin position="1070"/>
        <end position="1365"/>
    </location>
</feature>
<feature type="domain" description="Gamma tubulin complex component protein N-terminal" evidence="9">
    <location>
        <begin position="326"/>
        <end position="589"/>
    </location>
</feature>
<comment type="subcellular location">
    <subcellularLocation>
        <location evidence="1">Cytoplasm</location>
        <location evidence="1">Cytoskeleton</location>
    </subcellularLocation>
</comment>
<dbReference type="RefSeq" id="XP_011308514.1">
    <property type="nucleotide sequence ID" value="XM_011310212.1"/>
</dbReference>
<name>A0A9R1TFU1_9HYME</name>
<dbReference type="Pfam" id="PF17681">
    <property type="entry name" value="GCP_N_terminal"/>
    <property type="match status" value="1"/>
</dbReference>
<feature type="compositionally biased region" description="Acidic residues" evidence="7">
    <location>
        <begin position="759"/>
        <end position="774"/>
    </location>
</feature>
<evidence type="ECO:0000256" key="1">
    <source>
        <dbReference type="ARBA" id="ARBA00004245"/>
    </source>
</evidence>
<keyword evidence="10" id="KW-1185">Reference proteome</keyword>
<dbReference type="InterPro" id="IPR042241">
    <property type="entry name" value="GCP_C_sf"/>
</dbReference>
<dbReference type="OrthoDB" id="775571at2759"/>
<dbReference type="GO" id="GO:0007020">
    <property type="term" value="P:microtubule nucleation"/>
    <property type="evidence" value="ECO:0007669"/>
    <property type="project" value="InterPro"/>
</dbReference>
<dbReference type="GO" id="GO:0051011">
    <property type="term" value="F:microtubule minus-end binding"/>
    <property type="evidence" value="ECO:0007669"/>
    <property type="project" value="TreeGrafter"/>
</dbReference>
<dbReference type="InterPro" id="IPR007259">
    <property type="entry name" value="GCP"/>
</dbReference>
<dbReference type="GO" id="GO:0051321">
    <property type="term" value="P:meiotic cell cycle"/>
    <property type="evidence" value="ECO:0007669"/>
    <property type="project" value="TreeGrafter"/>
</dbReference>
<organism evidence="10 12">
    <name type="scientific">Fopius arisanus</name>
    <dbReference type="NCBI Taxonomy" id="64838"/>
    <lineage>
        <taxon>Eukaryota</taxon>
        <taxon>Metazoa</taxon>
        <taxon>Ecdysozoa</taxon>
        <taxon>Arthropoda</taxon>
        <taxon>Hexapoda</taxon>
        <taxon>Insecta</taxon>
        <taxon>Pterygota</taxon>
        <taxon>Neoptera</taxon>
        <taxon>Endopterygota</taxon>
        <taxon>Hymenoptera</taxon>
        <taxon>Apocrita</taxon>
        <taxon>Ichneumonoidea</taxon>
        <taxon>Braconidae</taxon>
        <taxon>Opiinae</taxon>
        <taxon>Fopius</taxon>
    </lineage>
</organism>
<evidence type="ECO:0000313" key="12">
    <source>
        <dbReference type="RefSeq" id="XP_011308514.1"/>
    </source>
</evidence>
<evidence type="ECO:0000256" key="2">
    <source>
        <dbReference type="ARBA" id="ARBA00010337"/>
    </source>
</evidence>
<dbReference type="Proteomes" id="UP000694866">
    <property type="component" value="Unplaced"/>
</dbReference>
<evidence type="ECO:0000313" key="10">
    <source>
        <dbReference type="Proteomes" id="UP000694866"/>
    </source>
</evidence>
<dbReference type="InterPro" id="IPR041470">
    <property type="entry name" value="GCP_N"/>
</dbReference>
<comment type="similarity">
    <text evidence="2">Belongs to the TUBGCP family.</text>
</comment>
<accession>A0A9R1TFU1</accession>
<dbReference type="GO" id="GO:0000930">
    <property type="term" value="C:gamma-tubulin complex"/>
    <property type="evidence" value="ECO:0007669"/>
    <property type="project" value="TreeGrafter"/>
</dbReference>
<dbReference type="GO" id="GO:0043015">
    <property type="term" value="F:gamma-tubulin binding"/>
    <property type="evidence" value="ECO:0007669"/>
    <property type="project" value="InterPro"/>
</dbReference>
<feature type="region of interest" description="Disordered" evidence="7">
    <location>
        <begin position="757"/>
        <end position="840"/>
    </location>
</feature>
<keyword evidence="3" id="KW-0963">Cytoplasm</keyword>
<evidence type="ECO:0000256" key="7">
    <source>
        <dbReference type="SAM" id="MobiDB-lite"/>
    </source>
</evidence>
<dbReference type="GO" id="GO:0000922">
    <property type="term" value="C:spindle pole"/>
    <property type="evidence" value="ECO:0007669"/>
    <property type="project" value="InterPro"/>
</dbReference>
<proteinExistence type="inferred from homology"/>
<dbReference type="PANTHER" id="PTHR19302:SF70">
    <property type="entry name" value="GAMMA-TUBULIN COMPLEX COMPONENT 6"/>
    <property type="match status" value="1"/>
</dbReference>
<accession>A0A9R1U5U8</accession>
<sequence length="1374" mass="156360">MDSRADSWDFYGLVTDLCRGVLKDGPFDNYANKREKIIKKMRTRAFEVLLRNPTGTGDDNNNQQKDVRDPLAELLKHSFVLRCSFGHASRAAKLDEALEELQESEELDGPLDRVLQFLYWMKAYEIPETNDLNIFHFGEQNPVLPEPRVSKRIPEYQTYPSSAFHLPYNITTPSNSLLRFSDLPMDPPFSLPPGHLELSRLSEFIPSTPMLMSSCYLVQEDPSDPPFWDHMSPTPSSPIPSHPPVTQSILNIPWTSPSPLEPTRVRTWESLGNPSPPNPSTFILESETALYHLQNFRHWSFYPENSADSPKTPDINLSTRQFLENVKLVLLGIESDVFIWNTKLGFIFKSNTTVPLLSNESLKDICFEITHWATCFKLLSLLIRPGPDSNGKLREDGLIFKAMCTNIDEILIHYQAVILQVFGEDFPQLLTLLHQLGPIGCLISEVARLCRCDNVRRTIIGEGIGLLSHIYKEVTRITKPNIALVYYSVLKSCCEVYFEYLEKWIFEGRCDETHGEFMINIRIQYLRTRGHKFWSKCYGINKESVPGFLKDLTDSILQCGKAVRLLKICDPKNPMCNLFFSAHPLVKVCLNVNMLSEQEEICQEYMSRGIELLGNVTLSSALQQMRVREKCKADVVMAAQAGALQRIKKSQEEARLLVAKNKRELLANLKNQAEEAVSRRERAREAKILEEKLEMEKHAAEEEEEKKVLMAEAKVTADYYKELAEEARRRKLRAVWRGKRMALFEERVEMIIAARHEESQDDGTADEGNQDDNNELPSLPAASDRIDEKDENSNDSTSDSASQKTILSGQDSSTRTPRPRDLSLKEKTSSNDSKSTEMTLESMTTEAILVEISQSNRLFKERRTVIISGDDSVNTAEESREDGVVLDKEGNERTGGTTRVNLNINLGIKEDDPVDKIDTLVGDESRKEVVDNQLVMSQVGINDVNDVTPMSCTTDSYHQSVSSSLFYNCLEVGSLAGSKNDLETPLSPEEHLPKSDKQNLPESQSFFSGFGLDNGPVNFESSLTMADVELIDNTSLQIYLEKSVMIPLMVQSKLANSAVIKYLLEEHKILSHFQSLRSFFFLLNGEFARNLTGSVFRKFYEISVPVELFNSATLTNLLENALHSSLNYSYENAELLSLSAIDTPSLLTVSDPEALDCLCLHYKVSWPLNVIIDEVLMQQYSKVFKFLMMVGRVLWVLQEDFCILKVEREAALSPQYHRLQLFRHAMMQFMIAFSNYLTCSVLHASWTEFEKELESATSLDEIYTTHVSYIKKILSRCMLTSKAEKLRQCLCNIFKIILKFHNCLRSHEWHKGANGYTISNYNKLEQMYEAFCDLRTYPAHVVEKLASSGYQSHLTHFLDSLNINPLYNLSTKGV</sequence>
<dbReference type="KEGG" id="fas:105269733"/>
<dbReference type="GO" id="GO:0000278">
    <property type="term" value="P:mitotic cell cycle"/>
    <property type="evidence" value="ECO:0007669"/>
    <property type="project" value="TreeGrafter"/>
</dbReference>
<dbReference type="PANTHER" id="PTHR19302">
    <property type="entry name" value="GAMMA TUBULIN COMPLEX PROTEIN"/>
    <property type="match status" value="1"/>
</dbReference>